<gene>
    <name evidence="2" type="ORF">GTA51_07615</name>
</gene>
<feature type="chain" id="PRO_5028831206" evidence="1">
    <location>
        <begin position="24"/>
        <end position="187"/>
    </location>
</feature>
<comment type="caution">
    <text evidence="2">The sequence shown here is derived from an EMBL/GenBank/DDBJ whole genome shotgun (WGS) entry which is preliminary data.</text>
</comment>
<reference evidence="2 3" key="1">
    <citation type="submission" date="2020-01" db="EMBL/GenBank/DDBJ databases">
        <title>Genome sequence of Desulfovibrio aerotolerans DSM 16695(T).</title>
        <authorList>
            <person name="Karnachuk O."/>
            <person name="Avakyan M."/>
            <person name="Mardanov A."/>
            <person name="Kadnikov V."/>
            <person name="Ravin N."/>
        </authorList>
    </citation>
    <scope>NUCLEOTIDE SEQUENCE [LARGE SCALE GENOMIC DNA]</scope>
    <source>
        <strain evidence="2 3">DSM 16695</strain>
    </source>
</reference>
<dbReference type="AlphaFoldDB" id="A0A7C9IVU1"/>
<name>A0A7C9IVU1_9BACT</name>
<keyword evidence="1" id="KW-0732">Signal</keyword>
<evidence type="ECO:0000313" key="2">
    <source>
        <dbReference type="EMBL" id="MYL83002.1"/>
    </source>
</evidence>
<dbReference type="Proteomes" id="UP000482487">
    <property type="component" value="Unassembled WGS sequence"/>
</dbReference>
<accession>A0A7C9IVU1</accession>
<sequence length="187" mass="20459">MKTILLVCSCLALALIMPGAAAARQGDVFEPIPRAECQHLQGLAEKALKTRFSLTPNAPFLYMTGDAENERDEAGRGCLLIAKGTGRDFPEGPAALDRKLRQAFQGWTATDSGFYGNYETSGGRSALTQGDRLLVIEAGWEPTTEAEALAQKKCPQSPIDTCVKYFKPTQLLYTVKVHVARRMEAHR</sequence>
<dbReference type="EMBL" id="WVUD01000009">
    <property type="protein sequence ID" value="MYL83002.1"/>
    <property type="molecule type" value="Genomic_DNA"/>
</dbReference>
<proteinExistence type="predicted"/>
<keyword evidence="3" id="KW-1185">Reference proteome</keyword>
<protein>
    <submittedName>
        <fullName evidence="2">Uncharacterized protein</fullName>
    </submittedName>
</protein>
<evidence type="ECO:0000313" key="3">
    <source>
        <dbReference type="Proteomes" id="UP000482487"/>
    </source>
</evidence>
<dbReference type="OrthoDB" id="166817at2"/>
<dbReference type="RefSeq" id="WP_160960016.1">
    <property type="nucleotide sequence ID" value="NZ_WVUD01000009.1"/>
</dbReference>
<evidence type="ECO:0000256" key="1">
    <source>
        <dbReference type="SAM" id="SignalP"/>
    </source>
</evidence>
<organism evidence="2 3">
    <name type="scientific">Solidesulfovibrio aerotolerans</name>
    <dbReference type="NCBI Taxonomy" id="295255"/>
    <lineage>
        <taxon>Bacteria</taxon>
        <taxon>Pseudomonadati</taxon>
        <taxon>Thermodesulfobacteriota</taxon>
        <taxon>Desulfovibrionia</taxon>
        <taxon>Desulfovibrionales</taxon>
        <taxon>Desulfovibrionaceae</taxon>
        <taxon>Solidesulfovibrio</taxon>
    </lineage>
</organism>
<feature type="signal peptide" evidence="1">
    <location>
        <begin position="1"/>
        <end position="23"/>
    </location>
</feature>